<dbReference type="PANTHER" id="PTHR46953">
    <property type="entry name" value="G-PROTEIN COUPLED RECEPTOR MTH-LIKE 1-RELATED"/>
    <property type="match status" value="1"/>
</dbReference>
<proteinExistence type="inferred from homology"/>
<evidence type="ECO:0000256" key="3">
    <source>
        <dbReference type="ARBA" id="ARBA00022692"/>
    </source>
</evidence>
<comment type="similarity">
    <text evidence="2">Belongs to the G-protein coupled receptor 2 family. Mth subfamily.</text>
</comment>
<feature type="transmembrane region" description="Helical" evidence="12">
    <location>
        <begin position="752"/>
        <end position="772"/>
    </location>
</feature>
<evidence type="ECO:0000256" key="12">
    <source>
        <dbReference type="SAM" id="Phobius"/>
    </source>
</evidence>
<evidence type="ECO:0000256" key="11">
    <source>
        <dbReference type="SAM" id="MobiDB-lite"/>
    </source>
</evidence>
<reference evidence="14" key="1">
    <citation type="submission" date="2021-05" db="EMBL/GenBank/DDBJ databases">
        <authorList>
            <person name="Alioto T."/>
            <person name="Alioto T."/>
            <person name="Gomez Garrido J."/>
        </authorList>
    </citation>
    <scope>NUCLEOTIDE SEQUENCE</scope>
</reference>
<feature type="transmembrane region" description="Helical" evidence="12">
    <location>
        <begin position="603"/>
        <end position="626"/>
    </location>
</feature>
<feature type="transmembrane region" description="Helical" evidence="12">
    <location>
        <begin position="536"/>
        <end position="559"/>
    </location>
</feature>
<dbReference type="GO" id="GO:0004930">
    <property type="term" value="F:G protein-coupled receptor activity"/>
    <property type="evidence" value="ECO:0007669"/>
    <property type="project" value="UniProtKB-KW"/>
</dbReference>
<dbReference type="InterPro" id="IPR052808">
    <property type="entry name" value="GPCR_Mth-like"/>
</dbReference>
<feature type="transmembrane region" description="Helical" evidence="12">
    <location>
        <begin position="20"/>
        <end position="39"/>
    </location>
</feature>
<keyword evidence="3 12" id="KW-0812">Transmembrane</keyword>
<dbReference type="AlphaFoldDB" id="A0A8D8UX52"/>
<accession>A0A8D8UX52</accession>
<evidence type="ECO:0000256" key="5">
    <source>
        <dbReference type="ARBA" id="ARBA00022989"/>
    </source>
</evidence>
<evidence type="ECO:0000256" key="4">
    <source>
        <dbReference type="ARBA" id="ARBA00022729"/>
    </source>
</evidence>
<dbReference type="CDD" id="cd15039">
    <property type="entry name" value="7tmB3_Methuselah-like"/>
    <property type="match status" value="1"/>
</dbReference>
<feature type="transmembrane region" description="Helical" evidence="12">
    <location>
        <begin position="697"/>
        <end position="718"/>
    </location>
</feature>
<keyword evidence="8 14" id="KW-0675">Receptor</keyword>
<evidence type="ECO:0000256" key="8">
    <source>
        <dbReference type="ARBA" id="ARBA00023170"/>
    </source>
</evidence>
<feature type="compositionally biased region" description="Basic and acidic residues" evidence="11">
    <location>
        <begin position="82"/>
        <end position="117"/>
    </location>
</feature>
<keyword evidence="6" id="KW-0297">G-protein coupled receptor</keyword>
<comment type="subcellular location">
    <subcellularLocation>
        <location evidence="1">Membrane</location>
        <topology evidence="1">Multi-pass membrane protein</topology>
    </subcellularLocation>
</comment>
<dbReference type="GO" id="GO:0016020">
    <property type="term" value="C:membrane"/>
    <property type="evidence" value="ECO:0007669"/>
    <property type="project" value="UniProtKB-SubCell"/>
</dbReference>
<feature type="region of interest" description="Disordered" evidence="11">
    <location>
        <begin position="325"/>
        <end position="363"/>
    </location>
</feature>
<keyword evidence="9" id="KW-0807">Transducer</keyword>
<feature type="domain" description="G-protein coupled receptors family 2 profile 2" evidence="13">
    <location>
        <begin position="534"/>
        <end position="801"/>
    </location>
</feature>
<feature type="transmembrane region" description="Helical" evidence="12">
    <location>
        <begin position="778"/>
        <end position="799"/>
    </location>
</feature>
<dbReference type="Gene3D" id="1.20.1070.10">
    <property type="entry name" value="Rhodopsin 7-helix transmembrane proteins"/>
    <property type="match status" value="1"/>
</dbReference>
<dbReference type="GO" id="GO:0007166">
    <property type="term" value="P:cell surface receptor signaling pathway"/>
    <property type="evidence" value="ECO:0007669"/>
    <property type="project" value="InterPro"/>
</dbReference>
<keyword evidence="4" id="KW-0732">Signal</keyword>
<dbReference type="Pfam" id="PF00002">
    <property type="entry name" value="7tm_2"/>
    <property type="match status" value="1"/>
</dbReference>
<dbReference type="Gene3D" id="2.170.180.11">
    <property type="entry name" value="Methuselah ectodomain, domain 2"/>
    <property type="match status" value="1"/>
</dbReference>
<organism evidence="14">
    <name type="scientific">Cacopsylla melanoneura</name>
    <dbReference type="NCBI Taxonomy" id="428564"/>
    <lineage>
        <taxon>Eukaryota</taxon>
        <taxon>Metazoa</taxon>
        <taxon>Ecdysozoa</taxon>
        <taxon>Arthropoda</taxon>
        <taxon>Hexapoda</taxon>
        <taxon>Insecta</taxon>
        <taxon>Pterygota</taxon>
        <taxon>Neoptera</taxon>
        <taxon>Paraneoptera</taxon>
        <taxon>Hemiptera</taxon>
        <taxon>Sternorrhyncha</taxon>
        <taxon>Psylloidea</taxon>
        <taxon>Psyllidae</taxon>
        <taxon>Psyllinae</taxon>
        <taxon>Cacopsylla</taxon>
    </lineage>
</organism>
<feature type="coiled-coil region" evidence="10">
    <location>
        <begin position="213"/>
        <end position="240"/>
    </location>
</feature>
<evidence type="ECO:0000256" key="10">
    <source>
        <dbReference type="SAM" id="Coils"/>
    </source>
</evidence>
<protein>
    <submittedName>
        <fullName evidence="14">Probable G-protein coupled receptor Mth-like 1</fullName>
    </submittedName>
</protein>
<dbReference type="InterPro" id="IPR017981">
    <property type="entry name" value="GPCR_2-like_7TM"/>
</dbReference>
<evidence type="ECO:0000259" key="13">
    <source>
        <dbReference type="PROSITE" id="PS50261"/>
    </source>
</evidence>
<evidence type="ECO:0000256" key="2">
    <source>
        <dbReference type="ARBA" id="ARBA00008979"/>
    </source>
</evidence>
<keyword evidence="5 12" id="KW-1133">Transmembrane helix</keyword>
<feature type="region of interest" description="Disordered" evidence="11">
    <location>
        <begin position="77"/>
        <end position="117"/>
    </location>
</feature>
<name>A0A8D8UX52_9HEMI</name>
<dbReference type="EMBL" id="HBUF01349715">
    <property type="protein sequence ID" value="CAG6712771.1"/>
    <property type="molecule type" value="Transcribed_RNA"/>
</dbReference>
<evidence type="ECO:0000256" key="1">
    <source>
        <dbReference type="ARBA" id="ARBA00004141"/>
    </source>
</evidence>
<dbReference type="PANTHER" id="PTHR46953:SF1">
    <property type="entry name" value="G-PROTEIN COUPLED RECEPTOR MTH-LIKE 1-RELATED"/>
    <property type="match status" value="1"/>
</dbReference>
<keyword evidence="10" id="KW-0175">Coiled coil</keyword>
<dbReference type="PROSITE" id="PS50261">
    <property type="entry name" value="G_PROTEIN_RECEP_F2_4"/>
    <property type="match status" value="1"/>
</dbReference>
<evidence type="ECO:0000313" key="14">
    <source>
        <dbReference type="EMBL" id="CAG6712771.1"/>
    </source>
</evidence>
<evidence type="ECO:0000256" key="6">
    <source>
        <dbReference type="ARBA" id="ARBA00023040"/>
    </source>
</evidence>
<keyword evidence="7 12" id="KW-0472">Membrane</keyword>
<evidence type="ECO:0000256" key="9">
    <source>
        <dbReference type="ARBA" id="ARBA00023224"/>
    </source>
</evidence>
<dbReference type="InterPro" id="IPR023311">
    <property type="entry name" value="Methusela_ecto_dom_2"/>
</dbReference>
<dbReference type="EMBL" id="HBUF01590552">
    <property type="protein sequence ID" value="CAG6773224.1"/>
    <property type="molecule type" value="Transcribed_RNA"/>
</dbReference>
<feature type="transmembrane region" description="Helical" evidence="12">
    <location>
        <begin position="571"/>
        <end position="591"/>
    </location>
</feature>
<feature type="transmembrane region" description="Helical" evidence="12">
    <location>
        <begin position="647"/>
        <end position="668"/>
    </location>
</feature>
<evidence type="ECO:0000256" key="7">
    <source>
        <dbReference type="ARBA" id="ARBA00023136"/>
    </source>
</evidence>
<sequence length="889" mass="100773">MQNQNEEQKSAIKSSEMHHLFLISMVIILLSFRIHLTLANTSMRIKKCCPEHQQLYLDDSDNLKCGNVEDKQQVQNVNSGELYRESNDKRANTMKHSGGDKCENDRPQDNKTNGDNEKFDKICAKESNEVKHETIDTNNNAIWWIPNDLKFIRTNNDGDTNTIIENLNINRDSFIFNQPIPCFNQEPEFLLIEDNIFIDVDKSELVLSELEKVPEYKVEEKNIENQLNEATSKMNSQKDILNDTQPQSENEENWKISTKRNEVRKQGFQNDVNLVTGDSYKVKKQYGSSPKKITSKFHSDDFCIDRIVFKTDVAADDDRILDDDIGDVGGLPRANDTSNTSPGHLDHKDTNPSNTNDVNTEDAINDNYNDGSYVILLCPCQGKSSRNVVCVKKCCPERHLLHVYDDHDNNAHCAPFIDKQADLGETQVFRLDHDGESVSLSSTSHYIVHATPLCSHGSYLLRNTHTTSPTHSNTTSQNYKIMVNSSVLLTSSQYLLSSSEYCIDSIYYANSGRTSDGNILLCRPARVRETSSLRRLVYTSCFIVGTTFLVLTLGVYAMLSELRKSVHSWNIISHVACSIVAYVGIVVVNLYDVQYPALCVLLAYVIQTSFLSSQLWLNVMCIDIAFTFSGLRAPRGSNFSSMDRRKYFYYSCYTWGTTACIAGLTALIDQTSILSATNPLKPNFGVNSCWFKESTSLAVLFYGPIGFLLLANLALFHYTCWKIRTAQKETAITTAHRHVGGRTEDQTRLATFLKLFLLMGVTWSFELLSWSLGGPRYLWYLTDLLNVLRGVFIFIILCCKRHVISLLKKRIQDGHRTLTRRPGGYRPRAESTLSRKYSKSSITTEQMVLSRLNLHSTTHSRILEQEEGKRDLPPPLMILGSVQEEGRGS</sequence>
<dbReference type="InterPro" id="IPR000832">
    <property type="entry name" value="GPCR_2_secretin-like"/>
</dbReference>